<name>A0A1V9YGF4_ACHHY</name>
<evidence type="ECO:0000256" key="5">
    <source>
        <dbReference type="SAM" id="Phobius"/>
    </source>
</evidence>
<dbReference type="PANTHER" id="PTHR11040:SF44">
    <property type="entry name" value="PROTEIN ZNTC-RELATED"/>
    <property type="match status" value="1"/>
</dbReference>
<keyword evidence="8" id="KW-1185">Reference proteome</keyword>
<protein>
    <submittedName>
        <fullName evidence="7">Zinc (Zn2)-Iron (Fe2) Permease (ZIP) Family</fullName>
    </submittedName>
</protein>
<feature type="transmembrane region" description="Helical" evidence="5">
    <location>
        <begin position="122"/>
        <end position="140"/>
    </location>
</feature>
<dbReference type="Pfam" id="PF02535">
    <property type="entry name" value="Zip"/>
    <property type="match status" value="1"/>
</dbReference>
<reference evidence="7 8" key="1">
    <citation type="journal article" date="2014" name="Genome Biol. Evol.">
        <title>The secreted proteins of Achlya hypogyna and Thraustotheca clavata identify the ancestral oomycete secretome and reveal gene acquisitions by horizontal gene transfer.</title>
        <authorList>
            <person name="Misner I."/>
            <person name="Blouin N."/>
            <person name="Leonard G."/>
            <person name="Richards T.A."/>
            <person name="Lane C.E."/>
        </authorList>
    </citation>
    <scope>NUCLEOTIDE SEQUENCE [LARGE SCALE GENOMIC DNA]</scope>
    <source>
        <strain evidence="7 8">ATCC 48635</strain>
    </source>
</reference>
<evidence type="ECO:0000256" key="6">
    <source>
        <dbReference type="SAM" id="SignalP"/>
    </source>
</evidence>
<dbReference type="OrthoDB" id="91983at2759"/>
<accession>A0A1V9YGF4</accession>
<comment type="subcellular location">
    <subcellularLocation>
        <location evidence="1">Membrane</location>
        <topology evidence="1">Multi-pass membrane protein</topology>
    </subcellularLocation>
</comment>
<keyword evidence="2 5" id="KW-0812">Transmembrane</keyword>
<feature type="transmembrane region" description="Helical" evidence="5">
    <location>
        <begin position="88"/>
        <end position="110"/>
    </location>
</feature>
<keyword evidence="4 5" id="KW-0472">Membrane</keyword>
<comment type="caution">
    <text evidence="7">The sequence shown here is derived from an EMBL/GenBank/DDBJ whole genome shotgun (WGS) entry which is preliminary data.</text>
</comment>
<dbReference type="AlphaFoldDB" id="A0A1V9YGF4"/>
<dbReference type="GO" id="GO:0005385">
    <property type="term" value="F:zinc ion transmembrane transporter activity"/>
    <property type="evidence" value="ECO:0007669"/>
    <property type="project" value="TreeGrafter"/>
</dbReference>
<feature type="transmembrane region" description="Helical" evidence="5">
    <location>
        <begin position="296"/>
        <end position="318"/>
    </location>
</feature>
<evidence type="ECO:0000256" key="2">
    <source>
        <dbReference type="ARBA" id="ARBA00022692"/>
    </source>
</evidence>
<evidence type="ECO:0000256" key="4">
    <source>
        <dbReference type="ARBA" id="ARBA00023136"/>
    </source>
</evidence>
<keyword evidence="6" id="KW-0732">Signal</keyword>
<evidence type="ECO:0000313" key="7">
    <source>
        <dbReference type="EMBL" id="OQR84815.1"/>
    </source>
</evidence>
<organism evidence="7 8">
    <name type="scientific">Achlya hypogyna</name>
    <name type="common">Oomycete</name>
    <name type="synonym">Protoachlya hypogyna</name>
    <dbReference type="NCBI Taxonomy" id="1202772"/>
    <lineage>
        <taxon>Eukaryota</taxon>
        <taxon>Sar</taxon>
        <taxon>Stramenopiles</taxon>
        <taxon>Oomycota</taxon>
        <taxon>Saprolegniomycetes</taxon>
        <taxon>Saprolegniales</taxon>
        <taxon>Achlyaceae</taxon>
        <taxon>Achlya</taxon>
    </lineage>
</organism>
<feature type="signal peptide" evidence="6">
    <location>
        <begin position="1"/>
        <end position="23"/>
    </location>
</feature>
<feature type="transmembrane region" description="Helical" evidence="5">
    <location>
        <begin position="197"/>
        <end position="217"/>
    </location>
</feature>
<evidence type="ECO:0000256" key="1">
    <source>
        <dbReference type="ARBA" id="ARBA00004141"/>
    </source>
</evidence>
<dbReference type="GO" id="GO:0005886">
    <property type="term" value="C:plasma membrane"/>
    <property type="evidence" value="ECO:0007669"/>
    <property type="project" value="TreeGrafter"/>
</dbReference>
<dbReference type="Proteomes" id="UP000243579">
    <property type="component" value="Unassembled WGS sequence"/>
</dbReference>
<feature type="transmembrane region" description="Helical" evidence="5">
    <location>
        <begin position="53"/>
        <end position="76"/>
    </location>
</feature>
<sequence length="350" mass="36952">MGLGDQLYILILALLLWSGPAHGHSHGGGGHDDHGECGEVEGDPDTYDTNLHIAAAFIVFAASIVGAMLPVISSYVPCLRRNQSGMEMLSSFGFGVVISTAFVHMIPPAITTLNNKCLGLNYEGVAMVIVLATIYLMQLLETELMIVLSKYTTGAKDMEAGVATPARSPELAHGHAHGVVSATPTDEESALRQKISVLIFEAGVAVHSVIVGVELGVSSGDEFPTLIVAICFHQFFEGVAVGSSALSAFSDMKTLSLSAFAYALTTPLGVVIGILISSSYSDTSPTALWVKGTFDAIAGGILVYTGIVELITYHYTINPDFHKKTFTGRGLNYMCLYLGSAAMAIIGKWA</sequence>
<dbReference type="InterPro" id="IPR003689">
    <property type="entry name" value="ZIP"/>
</dbReference>
<dbReference type="EMBL" id="JNBR01001833">
    <property type="protein sequence ID" value="OQR84815.1"/>
    <property type="molecule type" value="Genomic_DNA"/>
</dbReference>
<evidence type="ECO:0000313" key="8">
    <source>
        <dbReference type="Proteomes" id="UP000243579"/>
    </source>
</evidence>
<dbReference type="STRING" id="1202772.A0A1V9YGF4"/>
<feature type="transmembrane region" description="Helical" evidence="5">
    <location>
        <begin position="255"/>
        <end position="276"/>
    </location>
</feature>
<keyword evidence="3 5" id="KW-1133">Transmembrane helix</keyword>
<proteinExistence type="predicted"/>
<feature type="transmembrane region" description="Helical" evidence="5">
    <location>
        <begin position="223"/>
        <end position="243"/>
    </location>
</feature>
<evidence type="ECO:0000256" key="3">
    <source>
        <dbReference type="ARBA" id="ARBA00022989"/>
    </source>
</evidence>
<gene>
    <name evidence="7" type="ORF">ACHHYP_12799</name>
</gene>
<feature type="transmembrane region" description="Helical" evidence="5">
    <location>
        <begin position="330"/>
        <end position="349"/>
    </location>
</feature>
<feature type="chain" id="PRO_5012438648" evidence="6">
    <location>
        <begin position="24"/>
        <end position="350"/>
    </location>
</feature>
<dbReference type="PANTHER" id="PTHR11040">
    <property type="entry name" value="ZINC/IRON TRANSPORTER"/>
    <property type="match status" value="1"/>
</dbReference>